<dbReference type="EMBL" id="CP033923">
    <property type="protein sequence ID" value="AZA92668.1"/>
    <property type="molecule type" value="Genomic_DNA"/>
</dbReference>
<sequence>MKKIAYIEIDTHAEIAQAFMNVMEGSQNFSVDYYFSKRIKDQIRETGSKVFLSDSSMILDQLKTREYDLVIIGTVHRFFNTFLAITKKYNTAVVTHNLNFTRASKLDLIASVFKGDVIYRLKLWWKEGLLYTGKVYQQSKSLIVLDEALISDRHRFLPLFYTRDYVSSKNESLMIVIPGGVSQKRRDYAHIFAAIQKIRSDQKCEFIFLGKAQAYELKHLERLSSYLPENISVTYFSERVSSEDFETWMQKADMLWCPIQQETEFFSIKETYGKTKMTGNLGDAIAYGKLAVFPKNYPSKLNFIFPEKENILEQLNELITTHFDFQKNYGKSEVQKRLEQVLNSLIAG</sequence>
<organism evidence="1 2">
    <name type="scientific">Chryseobacterium nakagawai</name>
    <dbReference type="NCBI Taxonomy" id="1241982"/>
    <lineage>
        <taxon>Bacteria</taxon>
        <taxon>Pseudomonadati</taxon>
        <taxon>Bacteroidota</taxon>
        <taxon>Flavobacteriia</taxon>
        <taxon>Flavobacteriales</taxon>
        <taxon>Weeksellaceae</taxon>
        <taxon>Chryseobacterium group</taxon>
        <taxon>Chryseobacterium</taxon>
    </lineage>
</organism>
<proteinExistence type="predicted"/>
<evidence type="ECO:0000313" key="1">
    <source>
        <dbReference type="EMBL" id="AZA92668.1"/>
    </source>
</evidence>
<name>A0AAD0YQA5_CHRNA</name>
<reference evidence="1 2" key="1">
    <citation type="submission" date="2018-11" db="EMBL/GenBank/DDBJ databases">
        <title>Proposal to divide the Flavobacteriaceae and reorganize its genera based on Amino Acid Identity values calculated from whole genome sequences.</title>
        <authorList>
            <person name="Nicholson A.C."/>
            <person name="Gulvik C.A."/>
            <person name="Whitney A.M."/>
            <person name="Humrighouse B.W."/>
            <person name="Bell M."/>
            <person name="Holmes B."/>
            <person name="Steigerwalt A.G."/>
            <person name="Villarma A."/>
            <person name="Sheth M."/>
            <person name="Batra D."/>
            <person name="Pryor J."/>
            <person name="Bernardet J.-F."/>
            <person name="Hugo C."/>
            <person name="Kampfer P."/>
            <person name="Newman J."/>
            <person name="McQuiston J.R."/>
        </authorList>
    </citation>
    <scope>NUCLEOTIDE SEQUENCE [LARGE SCALE GENOMIC DNA]</scope>
    <source>
        <strain evidence="1 2">G0041</strain>
    </source>
</reference>
<dbReference type="KEGG" id="cnk:EG343_19770"/>
<gene>
    <name evidence="1" type="ORF">EG343_19770</name>
</gene>
<keyword evidence="2" id="KW-1185">Reference proteome</keyword>
<accession>A0AAD0YQA5</accession>
<protein>
    <submittedName>
        <fullName evidence="1">Uncharacterized protein</fullName>
    </submittedName>
</protein>
<dbReference type="SUPFAM" id="SSF53756">
    <property type="entry name" value="UDP-Glycosyltransferase/glycogen phosphorylase"/>
    <property type="match status" value="1"/>
</dbReference>
<dbReference type="AlphaFoldDB" id="A0AAD0YQA5"/>
<dbReference type="Proteomes" id="UP000278288">
    <property type="component" value="Chromosome"/>
</dbReference>
<dbReference type="Gene3D" id="3.40.50.2000">
    <property type="entry name" value="Glycogen Phosphorylase B"/>
    <property type="match status" value="1"/>
</dbReference>
<dbReference type="RefSeq" id="WP_123859390.1">
    <property type="nucleotide sequence ID" value="NZ_CP033923.1"/>
</dbReference>
<evidence type="ECO:0000313" key="2">
    <source>
        <dbReference type="Proteomes" id="UP000278288"/>
    </source>
</evidence>